<feature type="domain" description="EGF-like" evidence="5">
    <location>
        <begin position="243"/>
        <end position="278"/>
    </location>
</feature>
<dbReference type="EMBL" id="JNBR01000118">
    <property type="protein sequence ID" value="OQR97296.1"/>
    <property type="molecule type" value="Genomic_DNA"/>
</dbReference>
<keyword evidence="7" id="KW-1185">Reference proteome</keyword>
<dbReference type="AlphaFoldDB" id="A0A1V9ZH35"/>
<feature type="disulfide bond" evidence="4">
    <location>
        <begin position="319"/>
        <end position="328"/>
    </location>
</feature>
<gene>
    <name evidence="6" type="ORF">ACHHYP_12208</name>
</gene>
<evidence type="ECO:0000313" key="7">
    <source>
        <dbReference type="Proteomes" id="UP000243579"/>
    </source>
</evidence>
<dbReference type="STRING" id="1202772.A0A1V9ZH35"/>
<keyword evidence="3 4" id="KW-1015">Disulfide bond</keyword>
<dbReference type="CDD" id="cd00054">
    <property type="entry name" value="EGF_CA"/>
    <property type="match status" value="1"/>
</dbReference>
<sequence>MRDAAQANDAINFFVATTYSLWDADKIFGCQCGAGYTGYDCSQRTCPVGDDPMTTGQLAEVQMLNCLCNGCTGYFALYYKGSLSANIQPSATPADLAAALNALPSINGVTVTSSAATICPTAGATSSITFTNNGGNLPQIQIRSVLTGAVGSYAISLSAKGAAGLYGSVGNSATGTTEALSRLCQGLPCSGRGDCNAATGVCTCVPGFSSSNAWLMHARRRRRWNFERLRLRLNDDMPQYAIFGRAVGGNVCNNQGTCNAGTSYRCVCNPPYTGVYCTQLMCPSGAAWFDGASATDTAHAVATCSNRGICNPGTGTCTCQAGFTGVACEQLACAGSPTCSGQGTCKTMQQLAAVATANGVLIGATYGATPNYAPTWDFNKIQGCYCQQHYYMGPYVGGINDFQAYDCSARACPYGDDPLQSGNVDEQQRITCTADGGAFTVTFRQLTTVAIPASASAAVVQAALQSLATIVSATVTFLNGATTVCSAAGVVTNVRFTYAQGALPLMTTSSSALTLTSGTLALTVARTVTGTKANLECSGRGTCDRTTGRCNCYDYFLSSDGNGNPGTRGDCGYRAPWSTVSQPKR</sequence>
<dbReference type="Gene3D" id="2.10.25.10">
    <property type="entry name" value="Laminin"/>
    <property type="match status" value="2"/>
</dbReference>
<comment type="caution">
    <text evidence="4">Lacks conserved residue(s) required for the propagation of feature annotation.</text>
</comment>
<name>A0A1V9ZH35_ACHHY</name>
<proteinExistence type="predicted"/>
<feature type="domain" description="EGF-like" evidence="5">
    <location>
        <begin position="296"/>
        <end position="329"/>
    </location>
</feature>
<evidence type="ECO:0000313" key="6">
    <source>
        <dbReference type="EMBL" id="OQR97296.1"/>
    </source>
</evidence>
<dbReference type="PROSITE" id="PS00022">
    <property type="entry name" value="EGF_1"/>
    <property type="match status" value="2"/>
</dbReference>
<dbReference type="InterPro" id="IPR000742">
    <property type="entry name" value="EGF"/>
</dbReference>
<protein>
    <recommendedName>
        <fullName evidence="5">EGF-like domain-containing protein</fullName>
    </recommendedName>
</protein>
<dbReference type="InterPro" id="IPR013111">
    <property type="entry name" value="EGF_extracell"/>
</dbReference>
<organism evidence="6 7">
    <name type="scientific">Achlya hypogyna</name>
    <name type="common">Oomycete</name>
    <name type="synonym">Protoachlya hypogyna</name>
    <dbReference type="NCBI Taxonomy" id="1202772"/>
    <lineage>
        <taxon>Eukaryota</taxon>
        <taxon>Sar</taxon>
        <taxon>Stramenopiles</taxon>
        <taxon>Oomycota</taxon>
        <taxon>Saprolegniomycetes</taxon>
        <taxon>Saprolegniales</taxon>
        <taxon>Achlyaceae</taxon>
        <taxon>Achlya</taxon>
    </lineage>
</organism>
<comment type="caution">
    <text evidence="6">The sequence shown here is derived from an EMBL/GenBank/DDBJ whole genome shotgun (WGS) entry which is preliminary data.</text>
</comment>
<dbReference type="InterPro" id="IPR002049">
    <property type="entry name" value="LE_dom"/>
</dbReference>
<reference evidence="6 7" key="1">
    <citation type="journal article" date="2014" name="Genome Biol. Evol.">
        <title>The secreted proteins of Achlya hypogyna and Thraustotheca clavata identify the ancestral oomycete secretome and reveal gene acquisitions by horizontal gene transfer.</title>
        <authorList>
            <person name="Misner I."/>
            <person name="Blouin N."/>
            <person name="Leonard G."/>
            <person name="Richards T.A."/>
            <person name="Lane C.E."/>
        </authorList>
    </citation>
    <scope>NUCLEOTIDE SEQUENCE [LARGE SCALE GENOMIC DNA]</scope>
    <source>
        <strain evidence="6 7">ATCC 48635</strain>
    </source>
</reference>
<dbReference type="InterPro" id="IPR051022">
    <property type="entry name" value="Notch_Cell-Fate_Det"/>
</dbReference>
<evidence type="ECO:0000256" key="2">
    <source>
        <dbReference type="ARBA" id="ARBA00022737"/>
    </source>
</evidence>
<evidence type="ECO:0000256" key="1">
    <source>
        <dbReference type="ARBA" id="ARBA00022536"/>
    </source>
</evidence>
<evidence type="ECO:0000256" key="4">
    <source>
        <dbReference type="PROSITE-ProRule" id="PRU00076"/>
    </source>
</evidence>
<keyword evidence="1 4" id="KW-0245">EGF-like domain</keyword>
<dbReference type="CDD" id="cd00055">
    <property type="entry name" value="EGF_Lam"/>
    <property type="match status" value="1"/>
</dbReference>
<evidence type="ECO:0000256" key="3">
    <source>
        <dbReference type="ARBA" id="ARBA00023157"/>
    </source>
</evidence>
<accession>A0A1V9ZH35</accession>
<dbReference type="PROSITE" id="PS50026">
    <property type="entry name" value="EGF_3"/>
    <property type="match status" value="2"/>
</dbReference>
<keyword evidence="2" id="KW-0677">Repeat</keyword>
<dbReference type="PRINTS" id="PR00011">
    <property type="entry name" value="EGFLAMININ"/>
</dbReference>
<dbReference type="PROSITE" id="PS01186">
    <property type="entry name" value="EGF_2"/>
    <property type="match status" value="2"/>
</dbReference>
<dbReference type="OrthoDB" id="6130531at2759"/>
<dbReference type="Proteomes" id="UP000243579">
    <property type="component" value="Unassembled WGS sequence"/>
</dbReference>
<feature type="disulfide bond" evidence="4">
    <location>
        <begin position="268"/>
        <end position="277"/>
    </location>
</feature>
<dbReference type="Pfam" id="PF07974">
    <property type="entry name" value="EGF_2"/>
    <property type="match status" value="3"/>
</dbReference>
<evidence type="ECO:0000259" key="5">
    <source>
        <dbReference type="PROSITE" id="PS50026"/>
    </source>
</evidence>
<dbReference type="SMART" id="SM00181">
    <property type="entry name" value="EGF"/>
    <property type="match status" value="3"/>
</dbReference>
<dbReference type="PANTHER" id="PTHR24049">
    <property type="entry name" value="CRUMBS FAMILY MEMBER"/>
    <property type="match status" value="1"/>
</dbReference>